<evidence type="ECO:0000259" key="6">
    <source>
        <dbReference type="PROSITE" id="PS50089"/>
    </source>
</evidence>
<dbReference type="Pfam" id="PF13639">
    <property type="entry name" value="zf-RING_2"/>
    <property type="match status" value="1"/>
</dbReference>
<keyword evidence="1" id="KW-0479">Metal-binding</keyword>
<dbReference type="Gene3D" id="3.30.40.10">
    <property type="entry name" value="Zinc/RING finger domain, C3HC4 (zinc finger)"/>
    <property type="match status" value="1"/>
</dbReference>
<gene>
    <name evidence="7" type="ORF">OXD698_LOCUS21875</name>
</gene>
<feature type="compositionally biased region" description="Basic and acidic residues" evidence="5">
    <location>
        <begin position="89"/>
        <end position="105"/>
    </location>
</feature>
<evidence type="ECO:0000313" key="7">
    <source>
        <dbReference type="EMBL" id="CAF3862125.1"/>
    </source>
</evidence>
<keyword evidence="3" id="KW-0862">Zinc</keyword>
<feature type="domain" description="RING-type" evidence="6">
    <location>
        <begin position="9"/>
        <end position="52"/>
    </location>
</feature>
<protein>
    <recommendedName>
        <fullName evidence="6">RING-type domain-containing protein</fullName>
    </recommendedName>
</protein>
<dbReference type="PROSITE" id="PS01359">
    <property type="entry name" value="ZF_PHD_1"/>
    <property type="match status" value="1"/>
</dbReference>
<name>A0A819F3S6_9BILA</name>
<dbReference type="Proteomes" id="UP000663844">
    <property type="component" value="Unassembled WGS sequence"/>
</dbReference>
<evidence type="ECO:0000256" key="4">
    <source>
        <dbReference type="PROSITE-ProRule" id="PRU00175"/>
    </source>
</evidence>
<dbReference type="InterPro" id="IPR019786">
    <property type="entry name" value="Zinc_finger_PHD-type_CS"/>
</dbReference>
<dbReference type="PROSITE" id="PS50089">
    <property type="entry name" value="ZF_RING_2"/>
    <property type="match status" value="1"/>
</dbReference>
<proteinExistence type="predicted"/>
<dbReference type="GO" id="GO:0008270">
    <property type="term" value="F:zinc ion binding"/>
    <property type="evidence" value="ECO:0007669"/>
    <property type="project" value="UniProtKB-KW"/>
</dbReference>
<feature type="compositionally biased region" description="Basic and acidic residues" evidence="5">
    <location>
        <begin position="121"/>
        <end position="160"/>
    </location>
</feature>
<dbReference type="EMBL" id="CAJOAZ010001826">
    <property type="protein sequence ID" value="CAF3862125.1"/>
    <property type="molecule type" value="Genomic_DNA"/>
</dbReference>
<dbReference type="SMART" id="SM00184">
    <property type="entry name" value="RING"/>
    <property type="match status" value="1"/>
</dbReference>
<keyword evidence="2 4" id="KW-0863">Zinc-finger</keyword>
<dbReference type="SUPFAM" id="SSF57850">
    <property type="entry name" value="RING/U-box"/>
    <property type="match status" value="1"/>
</dbReference>
<sequence length="620" mass="70945">MSSYMTKQCAICRYSLNSGSMDCITTTCDHIFHRNCAETEIKKKKDINCPTCGIGRLSNNVPSNNNVMMGQKRSSTSSTSGATSSHANAQREENTPPKNQSEHSFRKQRSFVDASSSGIRKHGDNDYEHASPSNIDHEDNYGPKIDRRQISKSSNEDSNRHGLFFETKKQFDANLYNSDSHKTTSSSSKMDRLAQSNNTAVYISDLPVNIKDPYQLENTVRLHIKSTYNIELDNIQCYAEFGFGIMHVLNDQIRTLLLNDDKQLTFDLNGKQVKISLTDTLELVSYIVLDATKENKNVPLPTAKEISIELIKYQVGEKLLSCDQLNAQFPNIYQFICTPSDQLLHTDIKKKIYINSISARIYYCADCSFFENLPKSITQQDLKEAIEQDIEQGNISSSSLHIQLNEQTRDACVIVTNKARKWVTKTYLNLHGKSILKKNGLICRLLLYPVPQTYNMQQIFNHEIFHGKVISHKHNDQTLTLVLSDKKTFDECLKFGILKVNGDIFHIKTSSESTNSEDNDINAATWYKAEMLQYKPDIMQFIVTPEHIIFHYRWNARVWLDEFERSPTHPRDSKATKTDNIRHLLRMTVMLNTIAAIRKKSYILDGQEVKLSLNDNLKTM</sequence>
<dbReference type="InterPro" id="IPR013083">
    <property type="entry name" value="Znf_RING/FYVE/PHD"/>
</dbReference>
<accession>A0A819F3S6</accession>
<dbReference type="AlphaFoldDB" id="A0A819F3S6"/>
<evidence type="ECO:0000256" key="3">
    <source>
        <dbReference type="ARBA" id="ARBA00022833"/>
    </source>
</evidence>
<feature type="region of interest" description="Disordered" evidence="5">
    <location>
        <begin position="60"/>
        <end position="161"/>
    </location>
</feature>
<evidence type="ECO:0000313" key="8">
    <source>
        <dbReference type="Proteomes" id="UP000663844"/>
    </source>
</evidence>
<reference evidence="7" key="1">
    <citation type="submission" date="2021-02" db="EMBL/GenBank/DDBJ databases">
        <authorList>
            <person name="Nowell W R."/>
        </authorList>
    </citation>
    <scope>NUCLEOTIDE SEQUENCE</scope>
</reference>
<dbReference type="InterPro" id="IPR001841">
    <property type="entry name" value="Znf_RING"/>
</dbReference>
<organism evidence="7 8">
    <name type="scientific">Adineta steineri</name>
    <dbReference type="NCBI Taxonomy" id="433720"/>
    <lineage>
        <taxon>Eukaryota</taxon>
        <taxon>Metazoa</taxon>
        <taxon>Spiralia</taxon>
        <taxon>Gnathifera</taxon>
        <taxon>Rotifera</taxon>
        <taxon>Eurotatoria</taxon>
        <taxon>Bdelloidea</taxon>
        <taxon>Adinetida</taxon>
        <taxon>Adinetidae</taxon>
        <taxon>Adineta</taxon>
    </lineage>
</organism>
<evidence type="ECO:0000256" key="2">
    <source>
        <dbReference type="ARBA" id="ARBA00022771"/>
    </source>
</evidence>
<evidence type="ECO:0000256" key="1">
    <source>
        <dbReference type="ARBA" id="ARBA00022723"/>
    </source>
</evidence>
<comment type="caution">
    <text evidence="7">The sequence shown here is derived from an EMBL/GenBank/DDBJ whole genome shotgun (WGS) entry which is preliminary data.</text>
</comment>
<feature type="compositionally biased region" description="Low complexity" evidence="5">
    <location>
        <begin position="60"/>
        <end position="85"/>
    </location>
</feature>
<evidence type="ECO:0000256" key="5">
    <source>
        <dbReference type="SAM" id="MobiDB-lite"/>
    </source>
</evidence>
<feature type="non-terminal residue" evidence="7">
    <location>
        <position position="620"/>
    </location>
</feature>